<proteinExistence type="predicted"/>
<keyword evidence="2" id="KW-1185">Reference proteome</keyword>
<comment type="caution">
    <text evidence="1">The sequence shown here is derived from an EMBL/GenBank/DDBJ whole genome shotgun (WGS) entry which is preliminary data.</text>
</comment>
<reference evidence="1" key="1">
    <citation type="submission" date="2024-07" db="EMBL/GenBank/DDBJ databases">
        <title>A survey of Mimosa microsymbionts across Brazilian biomes reveals a high diversity of Paraburkholderia nodulating endemic species, but also that Cupriavidus is common as a symbiont of widespread species.</title>
        <authorList>
            <person name="Rouws L."/>
            <person name="Barauna A."/>
            <person name="Beukes C."/>
            <person name="Rouws J.R.C."/>
            <person name="De Faria S.M."/>
            <person name="Gross E."/>
            <person name="Bueno Dos Reis Junior F."/>
            <person name="Simon M.F."/>
            <person name="Maluk M."/>
            <person name="Odee D.W."/>
            <person name="Kenicer G."/>
            <person name="Young J.P.W."/>
            <person name="Reis V.M."/>
            <person name="Zilli J."/>
            <person name="James E.K."/>
        </authorList>
    </citation>
    <scope>NUCLEOTIDE SEQUENCE</scope>
    <source>
        <strain evidence="1">EG181B</strain>
    </source>
</reference>
<evidence type="ECO:0000313" key="1">
    <source>
        <dbReference type="EMBL" id="MEX3937484.1"/>
    </source>
</evidence>
<protein>
    <submittedName>
        <fullName evidence="1">Flagellar biosynthesis protein FlhB</fullName>
    </submittedName>
</protein>
<accession>A0ACC6UD45</accession>
<keyword evidence="1" id="KW-0969">Cilium</keyword>
<dbReference type="Proteomes" id="UP001558850">
    <property type="component" value="Unassembled WGS sequence"/>
</dbReference>
<name>A0ACC6UD45_9BURK</name>
<organism evidence="1 2">
    <name type="scientific">Paraburkholderia phymatum</name>
    <dbReference type="NCBI Taxonomy" id="148447"/>
    <lineage>
        <taxon>Bacteria</taxon>
        <taxon>Pseudomonadati</taxon>
        <taxon>Pseudomonadota</taxon>
        <taxon>Betaproteobacteria</taxon>
        <taxon>Burkholderiales</taxon>
        <taxon>Burkholderiaceae</taxon>
        <taxon>Paraburkholderia</taxon>
    </lineage>
</organism>
<sequence>MAEDSDLEKTESATPRRLDKAREEGQVARSRELATFALVAAGFLGAWGMSGMIGEHVQTMLRAAFTFNHETVFDTKRTLSDAGAVAREGLYVLLPMLVLTGLAALLAPMALGGWLLSTKSLSPNFGRLNPVTGLGRMFSINGSIQLGMSLVKIIVVGLIGGLAIWHKHDDILALATQPLHIALSNAGHLVAACCAMTVAGMFVIAALDVPYQLWSFHKKLRMTKEEVKREHRESEGDPHVKARLRSQQRAMARRRMMANVPKADVVVTNPTHFAVALQYTDGEMGAPKVVAKGVNLVAARIRELAAEHNIPLLEAPPLARALYHNVELNREIPGALYGAVAEVLAWVYQLRRFKEDGGTAPVAPTDLDVPPELDKGGVPDDEADQEAADALGGDTQGNGASA</sequence>
<gene>
    <name evidence="1" type="primary">flhB</name>
    <name evidence="1" type="ORF">AB4Y32_38120</name>
</gene>
<keyword evidence="1" id="KW-0282">Flagellum</keyword>
<keyword evidence="1" id="KW-0966">Cell projection</keyword>
<dbReference type="EMBL" id="JBFRCH010000053">
    <property type="protein sequence ID" value="MEX3937484.1"/>
    <property type="molecule type" value="Genomic_DNA"/>
</dbReference>
<evidence type="ECO:0000313" key="2">
    <source>
        <dbReference type="Proteomes" id="UP001558850"/>
    </source>
</evidence>